<dbReference type="Pfam" id="PF03466">
    <property type="entry name" value="LysR_substrate"/>
    <property type="match status" value="1"/>
</dbReference>
<dbReference type="InterPro" id="IPR036390">
    <property type="entry name" value="WH_DNA-bd_sf"/>
</dbReference>
<dbReference type="PRINTS" id="PR00039">
    <property type="entry name" value="HTHLYSR"/>
</dbReference>
<reference evidence="6 7" key="1">
    <citation type="submission" date="2024-01" db="EMBL/GenBank/DDBJ databases">
        <title>The diversity of rhizobia nodulating Mimosa spp. in eleven states of Brazil covering several biomes is determined by host plant, location, and edaphic factors.</title>
        <authorList>
            <person name="Rouws L."/>
            <person name="Barauna A."/>
            <person name="Beukes C."/>
            <person name="De Faria S.M."/>
            <person name="Gross E."/>
            <person name="Dos Reis Junior F.B."/>
            <person name="Simon M."/>
            <person name="Maluk M."/>
            <person name="Odee D.W."/>
            <person name="Kenicer G."/>
            <person name="Young J.P.W."/>
            <person name="Reis V.M."/>
            <person name="Zilli J."/>
            <person name="James E.K."/>
        </authorList>
    </citation>
    <scope>NUCLEOTIDE SEQUENCE [LARGE SCALE GENOMIC DNA]</scope>
    <source>
        <strain evidence="6 7">JPY164</strain>
    </source>
</reference>
<evidence type="ECO:0000256" key="3">
    <source>
        <dbReference type="ARBA" id="ARBA00023125"/>
    </source>
</evidence>
<dbReference type="SUPFAM" id="SSF53850">
    <property type="entry name" value="Periplasmic binding protein-like II"/>
    <property type="match status" value="1"/>
</dbReference>
<evidence type="ECO:0000256" key="1">
    <source>
        <dbReference type="ARBA" id="ARBA00009437"/>
    </source>
</evidence>
<dbReference type="PANTHER" id="PTHR30537:SF5">
    <property type="entry name" value="HTH-TYPE TRANSCRIPTIONAL ACTIVATOR TTDR-RELATED"/>
    <property type="match status" value="1"/>
</dbReference>
<dbReference type="InterPro" id="IPR005119">
    <property type="entry name" value="LysR_subst-bd"/>
</dbReference>
<proteinExistence type="inferred from homology"/>
<dbReference type="EMBL" id="JAYMRW010000002">
    <property type="protein sequence ID" value="MEM5446778.1"/>
    <property type="molecule type" value="Genomic_DNA"/>
</dbReference>
<keyword evidence="2" id="KW-0805">Transcription regulation</keyword>
<accession>A0ABU9S7C4</accession>
<evidence type="ECO:0000313" key="6">
    <source>
        <dbReference type="EMBL" id="MEM5446778.1"/>
    </source>
</evidence>
<keyword evidence="4" id="KW-0804">Transcription</keyword>
<dbReference type="InterPro" id="IPR058163">
    <property type="entry name" value="LysR-type_TF_proteobact-type"/>
</dbReference>
<dbReference type="InterPro" id="IPR036388">
    <property type="entry name" value="WH-like_DNA-bd_sf"/>
</dbReference>
<protein>
    <submittedName>
        <fullName evidence="6">LysR family transcriptional regulator</fullName>
    </submittedName>
</protein>
<evidence type="ECO:0000313" key="7">
    <source>
        <dbReference type="Proteomes" id="UP001390669"/>
    </source>
</evidence>
<evidence type="ECO:0000256" key="2">
    <source>
        <dbReference type="ARBA" id="ARBA00023015"/>
    </source>
</evidence>
<dbReference type="Proteomes" id="UP001390669">
    <property type="component" value="Unassembled WGS sequence"/>
</dbReference>
<feature type="domain" description="HTH lysR-type" evidence="5">
    <location>
        <begin position="6"/>
        <end position="63"/>
    </location>
</feature>
<evidence type="ECO:0000256" key="4">
    <source>
        <dbReference type="ARBA" id="ARBA00023163"/>
    </source>
</evidence>
<comment type="similarity">
    <text evidence="1">Belongs to the LysR transcriptional regulatory family.</text>
</comment>
<sequence>MTTSSLPLRGIAVFESASRLGSFQAAALELNLTPSAVSHQIRLLEETLGVQLFERAGRGVTLSKEGVEYARAVRHAVQRLRQATDDMTKKKPVSGTREVVNIDTPPSFSSCWLLPRLPRFLSECPNIDVRVNAEKAGGVNTSADLIILHGDASQWRDHGFCLLEETVQPFCAPSCLCSGEIQSPAVLLHTTLIKTRLNPISWDDWFQSLGCDYSSDDTRSIQLDPSHIALAAAAKGIGVVLESDILAEQYVASGALLAPFPHQAMRGYAYCLTSAHRYGTRRAVDTAFDWIRTEFKVGSRITS</sequence>
<dbReference type="InterPro" id="IPR000847">
    <property type="entry name" value="LysR_HTH_N"/>
</dbReference>
<dbReference type="SUPFAM" id="SSF46785">
    <property type="entry name" value="Winged helix' DNA-binding domain"/>
    <property type="match status" value="1"/>
</dbReference>
<dbReference type="PROSITE" id="PS50931">
    <property type="entry name" value="HTH_LYSR"/>
    <property type="match status" value="1"/>
</dbReference>
<dbReference type="Pfam" id="PF00126">
    <property type="entry name" value="HTH_1"/>
    <property type="match status" value="1"/>
</dbReference>
<comment type="caution">
    <text evidence="6">The sequence shown here is derived from an EMBL/GenBank/DDBJ whole genome shotgun (WGS) entry which is preliminary data.</text>
</comment>
<name>A0ABU9S7C4_9BURK</name>
<gene>
    <name evidence="6" type="ORF">VSR33_04650</name>
</gene>
<dbReference type="Gene3D" id="3.40.190.10">
    <property type="entry name" value="Periplasmic binding protein-like II"/>
    <property type="match status" value="2"/>
</dbReference>
<dbReference type="PANTHER" id="PTHR30537">
    <property type="entry name" value="HTH-TYPE TRANSCRIPTIONAL REGULATOR"/>
    <property type="match status" value="1"/>
</dbReference>
<dbReference type="RefSeq" id="WP_406951490.1">
    <property type="nucleotide sequence ID" value="NZ_JAYMRW010000002.1"/>
</dbReference>
<evidence type="ECO:0000259" key="5">
    <source>
        <dbReference type="PROSITE" id="PS50931"/>
    </source>
</evidence>
<dbReference type="Gene3D" id="1.10.10.10">
    <property type="entry name" value="Winged helix-like DNA-binding domain superfamily/Winged helix DNA-binding domain"/>
    <property type="match status" value="1"/>
</dbReference>
<organism evidence="6 7">
    <name type="scientific">Paraburkholderia guartelaensis</name>
    <dbReference type="NCBI Taxonomy" id="2546446"/>
    <lineage>
        <taxon>Bacteria</taxon>
        <taxon>Pseudomonadati</taxon>
        <taxon>Pseudomonadota</taxon>
        <taxon>Betaproteobacteria</taxon>
        <taxon>Burkholderiales</taxon>
        <taxon>Burkholderiaceae</taxon>
        <taxon>Paraburkholderia</taxon>
    </lineage>
</organism>
<keyword evidence="7" id="KW-1185">Reference proteome</keyword>
<keyword evidence="3" id="KW-0238">DNA-binding</keyword>